<dbReference type="Proteomes" id="UP000274139">
    <property type="component" value="Unassembled WGS sequence"/>
</dbReference>
<sequence length="127" mass="13573">MMMTEPGQLLYGVEWPEGSGQLHYDFAMRLPTIGDNIAAIENHGVASNIRINTAMMASCLVSLGDIPPEQLDFALLSRLVDDDFDTLATARDALKKKRRRPSSSLPATDSPSLPSAATASANLPSAS</sequence>
<organism evidence="2 3">
    <name type="scientific">Aquitalea palustris</name>
    <dbReference type="NCBI Taxonomy" id="2480983"/>
    <lineage>
        <taxon>Bacteria</taxon>
        <taxon>Pseudomonadati</taxon>
        <taxon>Pseudomonadota</taxon>
        <taxon>Betaproteobacteria</taxon>
        <taxon>Neisseriales</taxon>
        <taxon>Chromobacteriaceae</taxon>
        <taxon>Aquitalea</taxon>
    </lineage>
</organism>
<reference evidence="2 3" key="1">
    <citation type="submission" date="2018-10" db="EMBL/GenBank/DDBJ databases">
        <title>Draft genome sequence of Aquitalea MWU14-2217 isolated from a wild cranberry bog in Provincetown, Massachusetts.</title>
        <authorList>
            <person name="Ebadzadsahrai G."/>
            <person name="Soby S."/>
        </authorList>
    </citation>
    <scope>NUCLEOTIDE SEQUENCE [LARGE SCALE GENOMIC DNA]</scope>
    <source>
        <strain evidence="2 3">MWU14-2217</strain>
    </source>
</reference>
<evidence type="ECO:0000313" key="2">
    <source>
        <dbReference type="EMBL" id="RMC99880.1"/>
    </source>
</evidence>
<keyword evidence="3" id="KW-1185">Reference proteome</keyword>
<comment type="caution">
    <text evidence="2">The sequence shown here is derived from an EMBL/GenBank/DDBJ whole genome shotgun (WGS) entry which is preliminary data.</text>
</comment>
<evidence type="ECO:0000313" key="3">
    <source>
        <dbReference type="Proteomes" id="UP000274139"/>
    </source>
</evidence>
<protein>
    <recommendedName>
        <fullName evidence="4">Phage tail assembly protein</fullName>
    </recommendedName>
</protein>
<feature type="region of interest" description="Disordered" evidence="1">
    <location>
        <begin position="92"/>
        <end position="127"/>
    </location>
</feature>
<dbReference type="EMBL" id="RFAR01000021">
    <property type="protein sequence ID" value="RMC99880.1"/>
    <property type="molecule type" value="Genomic_DNA"/>
</dbReference>
<proteinExistence type="predicted"/>
<feature type="compositionally biased region" description="Low complexity" evidence="1">
    <location>
        <begin position="102"/>
        <end position="127"/>
    </location>
</feature>
<evidence type="ECO:0008006" key="4">
    <source>
        <dbReference type="Google" id="ProtNLM"/>
    </source>
</evidence>
<dbReference type="AlphaFoldDB" id="A0A454JKM6"/>
<evidence type="ECO:0000256" key="1">
    <source>
        <dbReference type="SAM" id="MobiDB-lite"/>
    </source>
</evidence>
<gene>
    <name evidence="2" type="ORF">EAY64_06115</name>
</gene>
<accession>A0A454JKM6</accession>
<name>A0A454JKM6_9NEIS</name>